<organism evidence="1 2">
    <name type="scientific">Leptospira wolbachii serovar Codice str. CDC</name>
    <dbReference type="NCBI Taxonomy" id="1218599"/>
    <lineage>
        <taxon>Bacteria</taxon>
        <taxon>Pseudomonadati</taxon>
        <taxon>Spirochaetota</taxon>
        <taxon>Spirochaetia</taxon>
        <taxon>Leptospirales</taxon>
        <taxon>Leptospiraceae</taxon>
        <taxon>Leptospira</taxon>
    </lineage>
</organism>
<reference evidence="1" key="1">
    <citation type="submission" date="2013-04" db="EMBL/GenBank/DDBJ databases">
        <authorList>
            <person name="Harkins D.M."/>
            <person name="Durkin A.S."/>
            <person name="Brinkac L.M."/>
            <person name="Haft D.H."/>
            <person name="Selengut J.D."/>
            <person name="Sanka R."/>
            <person name="DePew J."/>
            <person name="Purushe J."/>
            <person name="Galloway R.L."/>
            <person name="Vinetz J.M."/>
            <person name="Sutton G.G."/>
            <person name="Nierman W.C."/>
            <person name="Fouts D.E."/>
        </authorList>
    </citation>
    <scope>NUCLEOTIDE SEQUENCE [LARGE SCALE GENOMIC DNA]</scope>
    <source>
        <strain evidence="1">CDC</strain>
    </source>
</reference>
<dbReference type="STRING" id="1218599.LEP1GSC195_3192"/>
<gene>
    <name evidence="1" type="ORF">LEP1GSC195_3192</name>
</gene>
<evidence type="ECO:0000313" key="1">
    <source>
        <dbReference type="EMBL" id="EOQ95235.1"/>
    </source>
</evidence>
<proteinExistence type="predicted"/>
<sequence length="48" mass="5749">MPKQDLKRFGSRYYNSSFLIPIEQNVSNKEHIFDKKMVRRTLSSSKEN</sequence>
<dbReference type="EMBL" id="AOGZ02000014">
    <property type="protein sequence ID" value="EOQ95235.1"/>
    <property type="molecule type" value="Genomic_DNA"/>
</dbReference>
<evidence type="ECO:0000313" key="2">
    <source>
        <dbReference type="Proteomes" id="UP000013984"/>
    </source>
</evidence>
<dbReference type="Proteomes" id="UP000013984">
    <property type="component" value="Unassembled WGS sequence"/>
</dbReference>
<accession>R9A4S5</accession>
<name>R9A4S5_9LEPT</name>
<comment type="caution">
    <text evidence="1">The sequence shown here is derived from an EMBL/GenBank/DDBJ whole genome shotgun (WGS) entry which is preliminary data.</text>
</comment>
<dbReference type="AlphaFoldDB" id="R9A4S5"/>
<protein>
    <submittedName>
        <fullName evidence="1">Uncharacterized protein</fullName>
    </submittedName>
</protein>
<keyword evidence="2" id="KW-1185">Reference proteome</keyword>